<evidence type="ECO:0000256" key="8">
    <source>
        <dbReference type="ARBA" id="ARBA00022679"/>
    </source>
</evidence>
<dbReference type="NCBIfam" id="TIGR00657">
    <property type="entry name" value="asp_kinases"/>
    <property type="match status" value="1"/>
</dbReference>
<dbReference type="SUPFAM" id="SSF53633">
    <property type="entry name" value="Carbamate kinase-like"/>
    <property type="match status" value="1"/>
</dbReference>
<evidence type="ECO:0000256" key="14">
    <source>
        <dbReference type="PIRSR" id="PIRSR000726-1"/>
    </source>
</evidence>
<keyword evidence="8 15" id="KW-0808">Transferase</keyword>
<evidence type="ECO:0000256" key="1">
    <source>
        <dbReference type="ARBA" id="ARBA00004766"/>
    </source>
</evidence>
<dbReference type="NCBIfam" id="NF005155">
    <property type="entry name" value="PRK06635.1-4"/>
    <property type="match status" value="1"/>
</dbReference>
<dbReference type="OrthoDB" id="9799110at2"/>
<feature type="binding site" evidence="14">
    <location>
        <begin position="7"/>
        <end position="10"/>
    </location>
    <ligand>
        <name>ATP</name>
        <dbReference type="ChEBI" id="CHEBI:30616"/>
    </ligand>
</feature>
<dbReference type="InterPro" id="IPR001341">
    <property type="entry name" value="Asp_kinase"/>
</dbReference>
<comment type="caution">
    <text evidence="18">The sequence shown here is derived from an EMBL/GenBank/DDBJ whole genome shotgun (WGS) entry which is preliminary data.</text>
</comment>
<dbReference type="UniPathway" id="UPA00034">
    <property type="reaction ID" value="UER00015"/>
</dbReference>
<evidence type="ECO:0000256" key="12">
    <source>
        <dbReference type="ARBA" id="ARBA00023154"/>
    </source>
</evidence>
<evidence type="ECO:0000256" key="4">
    <source>
        <dbReference type="ARBA" id="ARBA00010122"/>
    </source>
</evidence>
<dbReference type="FunFam" id="3.40.1160.10:FF:000002">
    <property type="entry name" value="Aspartokinase"/>
    <property type="match status" value="1"/>
</dbReference>
<evidence type="ECO:0000313" key="19">
    <source>
        <dbReference type="Proteomes" id="UP000295050"/>
    </source>
</evidence>
<dbReference type="InterPro" id="IPR002912">
    <property type="entry name" value="ACT_dom"/>
</dbReference>
<dbReference type="UniPathway" id="UPA00050">
    <property type="reaction ID" value="UER00461"/>
</dbReference>
<dbReference type="GO" id="GO:0009088">
    <property type="term" value="P:threonine biosynthetic process"/>
    <property type="evidence" value="ECO:0007669"/>
    <property type="project" value="UniProtKB-UniPathway"/>
</dbReference>
<dbReference type="Gene3D" id="3.30.2130.10">
    <property type="entry name" value="VC0802-like"/>
    <property type="match status" value="1"/>
</dbReference>
<dbReference type="RefSeq" id="WP_132949839.1">
    <property type="nucleotide sequence ID" value="NZ_SLXU01000001.1"/>
</dbReference>
<evidence type="ECO:0000256" key="11">
    <source>
        <dbReference type="ARBA" id="ARBA00022840"/>
    </source>
</evidence>
<evidence type="ECO:0000313" key="18">
    <source>
        <dbReference type="EMBL" id="TCP62871.1"/>
    </source>
</evidence>
<accession>A0A4R2RSJ5</accession>
<dbReference type="InterPro" id="IPR054352">
    <property type="entry name" value="ACT_Aspartokinase"/>
</dbReference>
<feature type="binding site" evidence="14">
    <location>
        <position position="185"/>
    </location>
    <ligand>
        <name>ATP</name>
        <dbReference type="ChEBI" id="CHEBI:30616"/>
    </ligand>
</feature>
<evidence type="ECO:0000256" key="2">
    <source>
        <dbReference type="ARBA" id="ARBA00004986"/>
    </source>
</evidence>
<dbReference type="PROSITE" id="PS51671">
    <property type="entry name" value="ACT"/>
    <property type="match status" value="1"/>
</dbReference>
<organism evidence="18 19">
    <name type="scientific">Rhodovulum bhavnagarense</name>
    <dbReference type="NCBI Taxonomy" id="992286"/>
    <lineage>
        <taxon>Bacteria</taxon>
        <taxon>Pseudomonadati</taxon>
        <taxon>Pseudomonadota</taxon>
        <taxon>Alphaproteobacteria</taxon>
        <taxon>Rhodobacterales</taxon>
        <taxon>Paracoccaceae</taxon>
        <taxon>Rhodovulum</taxon>
    </lineage>
</organism>
<feature type="domain" description="ACT" evidence="17">
    <location>
        <begin position="268"/>
        <end position="353"/>
    </location>
</feature>
<evidence type="ECO:0000259" key="17">
    <source>
        <dbReference type="PROSITE" id="PS51671"/>
    </source>
</evidence>
<dbReference type="GO" id="GO:0009090">
    <property type="term" value="P:homoserine biosynthetic process"/>
    <property type="evidence" value="ECO:0007669"/>
    <property type="project" value="TreeGrafter"/>
</dbReference>
<dbReference type="PANTHER" id="PTHR21499">
    <property type="entry name" value="ASPARTATE KINASE"/>
    <property type="match status" value="1"/>
</dbReference>
<dbReference type="PROSITE" id="PS00324">
    <property type="entry name" value="ASPARTOKINASE"/>
    <property type="match status" value="1"/>
</dbReference>
<sequence length="412" mass="44706">MPVLVMKFGGTSVADLGRIRNAAEKVKREVERGHDVIVIVSAMSGKTNELVGWVEETSPLFDAREYDAVVSSGENVTAGLMALTLQEMDVPARSWQGWQVPLKTSSAHSAARIEEIPRDNIDQKFAEGMRVAVVAGFQGISPEGRITTLGRGGSDTTAVAFAAAFDAVRCDIYTDVDGVYTTDPRIEDKARKLDRIAFEEMLELASLGAKVLQTRSVELAMRFKVKLRVLSSFEDTDDNSGTLVCAEEEIMEQNVVSGIAYQRDEAKMTLISVADRPGIAAAIFGPLARAGVNVDMIVQNISEEGRTDMTFSCPVNQVARARDAMEKAKKEDEIDFHDLVADTDVAKVSVVGIGMRSHAGVASKMFEVLAAEGINIKVITTSEIKISVLIERKYMELAVQALHDAFGLDKAA</sequence>
<dbReference type="PIRSF" id="PIRSF000726">
    <property type="entry name" value="Asp_kin"/>
    <property type="match status" value="1"/>
</dbReference>
<comment type="similarity">
    <text evidence="4 15">Belongs to the aspartokinase family.</text>
</comment>
<dbReference type="NCBIfam" id="NF005154">
    <property type="entry name" value="PRK06635.1-2"/>
    <property type="match status" value="1"/>
</dbReference>
<keyword evidence="12" id="KW-0457">Lysine biosynthesis</keyword>
<keyword evidence="11 14" id="KW-0067">ATP-binding</keyword>
<dbReference type="Proteomes" id="UP000295050">
    <property type="component" value="Unassembled WGS sequence"/>
</dbReference>
<dbReference type="AlphaFoldDB" id="A0A4R2RSJ5"/>
<evidence type="ECO:0000256" key="10">
    <source>
        <dbReference type="ARBA" id="ARBA00022777"/>
    </source>
</evidence>
<proteinExistence type="inferred from homology"/>
<dbReference type="GO" id="GO:0005524">
    <property type="term" value="F:ATP binding"/>
    <property type="evidence" value="ECO:0007669"/>
    <property type="project" value="UniProtKB-KW"/>
</dbReference>
<dbReference type="InterPro" id="IPR041740">
    <property type="entry name" value="AKii-LysC-BS"/>
</dbReference>
<evidence type="ECO:0000256" key="15">
    <source>
        <dbReference type="RuleBase" id="RU003448"/>
    </source>
</evidence>
<keyword evidence="9 14" id="KW-0547">Nucleotide-binding</keyword>
<dbReference type="Pfam" id="PF00696">
    <property type="entry name" value="AA_kinase"/>
    <property type="match status" value="1"/>
</dbReference>
<dbReference type="EMBL" id="SLXU01000001">
    <property type="protein sequence ID" value="TCP62871.1"/>
    <property type="molecule type" value="Genomic_DNA"/>
</dbReference>
<dbReference type="GO" id="GO:0009089">
    <property type="term" value="P:lysine biosynthetic process via diaminopimelate"/>
    <property type="evidence" value="ECO:0007669"/>
    <property type="project" value="UniProtKB-UniPathway"/>
</dbReference>
<evidence type="ECO:0000256" key="5">
    <source>
        <dbReference type="ARBA" id="ARBA00013059"/>
    </source>
</evidence>
<dbReference type="NCBIfam" id="TIGR00656">
    <property type="entry name" value="asp_kin_monofn"/>
    <property type="match status" value="1"/>
</dbReference>
<evidence type="ECO:0000256" key="9">
    <source>
        <dbReference type="ARBA" id="ARBA00022741"/>
    </source>
</evidence>
<keyword evidence="19" id="KW-1185">Reference proteome</keyword>
<feature type="binding site" evidence="14">
    <location>
        <position position="74"/>
    </location>
    <ligand>
        <name>substrate</name>
    </ligand>
</feature>
<feature type="binding site" evidence="14">
    <location>
        <position position="47"/>
    </location>
    <ligand>
        <name>substrate</name>
    </ligand>
</feature>
<comment type="pathway">
    <text evidence="2 16">Amino-acid biosynthesis; L-methionine biosynthesis via de novo pathway; L-homoserine from L-aspartate: step 1/3.</text>
</comment>
<dbReference type="EC" id="2.7.2.4" evidence="5 15"/>
<dbReference type="UniPathway" id="UPA00051">
    <property type="reaction ID" value="UER00462"/>
</dbReference>
<dbReference type="GO" id="GO:0004072">
    <property type="term" value="F:aspartate kinase activity"/>
    <property type="evidence" value="ECO:0007669"/>
    <property type="project" value="UniProtKB-EC"/>
</dbReference>
<dbReference type="FunFam" id="3.30.2130.10:FF:000002">
    <property type="entry name" value="Aspartokinase"/>
    <property type="match status" value="1"/>
</dbReference>
<comment type="pathway">
    <text evidence="1 16">Amino-acid biosynthesis; L-lysine biosynthesis via DAP pathway; (S)-tetrahydrodipicolinate from L-aspartate: step 1/4.</text>
</comment>
<evidence type="ECO:0000256" key="13">
    <source>
        <dbReference type="ARBA" id="ARBA00047872"/>
    </source>
</evidence>
<dbReference type="Pfam" id="PF01842">
    <property type="entry name" value="ACT"/>
    <property type="match status" value="1"/>
</dbReference>
<gene>
    <name evidence="18" type="ORF">EV663_101131</name>
</gene>
<feature type="binding site" evidence="14">
    <location>
        <position position="180"/>
    </location>
    <ligand>
        <name>ATP</name>
        <dbReference type="ChEBI" id="CHEBI:30616"/>
    </ligand>
</feature>
<reference evidence="18 19" key="1">
    <citation type="submission" date="2019-03" db="EMBL/GenBank/DDBJ databases">
        <title>Genomic Encyclopedia of Type Strains, Phase IV (KMG-IV): sequencing the most valuable type-strain genomes for metagenomic binning, comparative biology and taxonomic classification.</title>
        <authorList>
            <person name="Goeker M."/>
        </authorList>
    </citation>
    <scope>NUCLEOTIDE SEQUENCE [LARGE SCALE GENOMIC DNA]</scope>
    <source>
        <strain evidence="18 19">DSM 24766</strain>
    </source>
</reference>
<dbReference type="CDD" id="cd04261">
    <property type="entry name" value="AAK_AKii-LysC-BS"/>
    <property type="match status" value="1"/>
</dbReference>
<dbReference type="CDD" id="cd04913">
    <property type="entry name" value="ACT_AKii-LysC-BS-like_1"/>
    <property type="match status" value="1"/>
</dbReference>
<dbReference type="Pfam" id="PF22468">
    <property type="entry name" value="ACT_9"/>
    <property type="match status" value="1"/>
</dbReference>
<dbReference type="CDD" id="cd04923">
    <property type="entry name" value="ACT_AK-LysC-DapG-like_2"/>
    <property type="match status" value="1"/>
</dbReference>
<dbReference type="Gene3D" id="3.40.1160.10">
    <property type="entry name" value="Acetylglutamate kinase-like"/>
    <property type="match status" value="1"/>
</dbReference>
<feature type="binding site" evidence="14">
    <location>
        <begin position="210"/>
        <end position="211"/>
    </location>
    <ligand>
        <name>ATP</name>
        <dbReference type="ChEBI" id="CHEBI:30616"/>
    </ligand>
</feature>
<protein>
    <recommendedName>
        <fullName evidence="6 15">Aspartokinase</fullName>
        <ecNumber evidence="5 15">2.7.2.4</ecNumber>
    </recommendedName>
</protein>
<comment type="catalytic activity">
    <reaction evidence="13 15">
        <text>L-aspartate + ATP = 4-phospho-L-aspartate + ADP</text>
        <dbReference type="Rhea" id="RHEA:23776"/>
        <dbReference type="ChEBI" id="CHEBI:29991"/>
        <dbReference type="ChEBI" id="CHEBI:30616"/>
        <dbReference type="ChEBI" id="CHEBI:57535"/>
        <dbReference type="ChEBI" id="CHEBI:456216"/>
        <dbReference type="EC" id="2.7.2.4"/>
    </reaction>
</comment>
<evidence type="ECO:0000256" key="16">
    <source>
        <dbReference type="RuleBase" id="RU004249"/>
    </source>
</evidence>
<dbReference type="InterPro" id="IPR036393">
    <property type="entry name" value="AceGlu_kinase-like_sf"/>
</dbReference>
<dbReference type="PANTHER" id="PTHR21499:SF3">
    <property type="entry name" value="ASPARTOKINASE"/>
    <property type="match status" value="1"/>
</dbReference>
<feature type="binding site" evidence="14">
    <location>
        <begin position="174"/>
        <end position="175"/>
    </location>
    <ligand>
        <name>ATP</name>
        <dbReference type="ChEBI" id="CHEBI:30616"/>
    </ligand>
</feature>
<dbReference type="SUPFAM" id="SSF55021">
    <property type="entry name" value="ACT-like"/>
    <property type="match status" value="2"/>
</dbReference>
<evidence type="ECO:0000256" key="7">
    <source>
        <dbReference type="ARBA" id="ARBA00022605"/>
    </source>
</evidence>
<evidence type="ECO:0000256" key="3">
    <source>
        <dbReference type="ARBA" id="ARBA00005139"/>
    </source>
</evidence>
<dbReference type="InterPro" id="IPR005260">
    <property type="entry name" value="Asp_kin_monofn"/>
</dbReference>
<dbReference type="InterPro" id="IPR045865">
    <property type="entry name" value="ACT-like_dom_sf"/>
</dbReference>
<name>A0A4R2RSJ5_9RHOB</name>
<dbReference type="InterPro" id="IPR018042">
    <property type="entry name" value="Aspartate_kinase_CS"/>
</dbReference>
<keyword evidence="7 16" id="KW-0028">Amino-acid biosynthesis</keyword>
<comment type="pathway">
    <text evidence="3 16">Amino-acid biosynthesis; L-threonine biosynthesis; L-threonine from L-aspartate: step 1/5.</text>
</comment>
<dbReference type="InterPro" id="IPR001048">
    <property type="entry name" value="Asp/Glu/Uridylate_kinase"/>
</dbReference>
<keyword evidence="10 15" id="KW-0418">Kinase</keyword>
<evidence type="ECO:0000256" key="6">
    <source>
        <dbReference type="ARBA" id="ARBA00016273"/>
    </source>
</evidence>
<dbReference type="GO" id="GO:0005829">
    <property type="term" value="C:cytosol"/>
    <property type="evidence" value="ECO:0007669"/>
    <property type="project" value="TreeGrafter"/>
</dbReference>